<feature type="domain" description="CARDB" evidence="1">
    <location>
        <begin position="1083"/>
        <end position="1195"/>
    </location>
</feature>
<keyword evidence="3" id="KW-1185">Reference proteome</keyword>
<evidence type="ECO:0000313" key="2">
    <source>
        <dbReference type="EMBL" id="TLU90303.1"/>
    </source>
</evidence>
<comment type="caution">
    <text evidence="2">The sequence shown here is derived from an EMBL/GenBank/DDBJ whole genome shotgun (WGS) entry which is preliminary data.</text>
</comment>
<dbReference type="Proteomes" id="UP000309788">
    <property type="component" value="Unassembled WGS sequence"/>
</dbReference>
<dbReference type="Pfam" id="PF07705">
    <property type="entry name" value="CARDB"/>
    <property type="match status" value="5"/>
</dbReference>
<dbReference type="OrthoDB" id="1081439at2"/>
<feature type="domain" description="CARDB" evidence="1">
    <location>
        <begin position="708"/>
        <end position="821"/>
    </location>
</feature>
<feature type="domain" description="CARDB" evidence="1">
    <location>
        <begin position="1463"/>
        <end position="1573"/>
    </location>
</feature>
<evidence type="ECO:0000313" key="3">
    <source>
        <dbReference type="Proteomes" id="UP000309788"/>
    </source>
</evidence>
<gene>
    <name evidence="2" type="ORF">FEM55_17190</name>
</gene>
<feature type="domain" description="CARDB" evidence="1">
    <location>
        <begin position="834"/>
        <end position="945"/>
    </location>
</feature>
<name>A0A5R9K8H5_9BACT</name>
<organism evidence="2 3">
    <name type="scientific">Dyadobacter sediminis</name>
    <dbReference type="NCBI Taxonomy" id="1493691"/>
    <lineage>
        <taxon>Bacteria</taxon>
        <taxon>Pseudomonadati</taxon>
        <taxon>Bacteroidota</taxon>
        <taxon>Cytophagia</taxon>
        <taxon>Cytophagales</taxon>
        <taxon>Spirosomataceae</taxon>
        <taxon>Dyadobacter</taxon>
    </lineage>
</organism>
<dbReference type="InterPro" id="IPR011635">
    <property type="entry name" value="CARDB"/>
</dbReference>
<dbReference type="Gene3D" id="2.60.120.380">
    <property type="match status" value="1"/>
</dbReference>
<reference evidence="2 3" key="1">
    <citation type="submission" date="2019-05" db="EMBL/GenBank/DDBJ databases">
        <authorList>
            <person name="Qu J.-H."/>
        </authorList>
    </citation>
    <scope>NUCLEOTIDE SEQUENCE [LARGE SCALE GENOMIC DNA]</scope>
    <source>
        <strain evidence="2 3">Z12</strain>
    </source>
</reference>
<feature type="domain" description="CARDB" evidence="1">
    <location>
        <begin position="1586"/>
        <end position="1695"/>
    </location>
</feature>
<protein>
    <recommendedName>
        <fullName evidence="1">CARDB domain-containing protein</fullName>
    </recommendedName>
</protein>
<dbReference type="InterPro" id="IPR013783">
    <property type="entry name" value="Ig-like_fold"/>
</dbReference>
<accession>A0A5R9K8H5</accession>
<dbReference type="Gene3D" id="2.60.40.10">
    <property type="entry name" value="Immunoglobulins"/>
    <property type="match status" value="8"/>
</dbReference>
<sequence length="2041" mass="222556">MKAVRLLLLIMLGGNGIIAQKVNKIEYFIDRDPGFGKATNVSVNPASAISDLTFTVTLNESVKKGMHRVFVRARDTDGNWSLVHSHIFFKEVLEPGSEEQELSNISKVEYFIDHDPGYGKGTNVALTASKTIKDLTFSVPLSESLVKGLHRLFVRARDAKGNWSFVSNQLFYKEILQTEDEEQKLPNITKLEYFIDKDPGYGKAINVAVTGSKIIKDLDFMVPLSGSLSKGLHRLFVRAMDANGKWSFVSNQLFHKEVLESGEGQSLPNIVKAEYFIDQDPGYDKAKNVPVTAGKAIKDLTFSVPLIESLAKGLHRLFIRTKDSRGKWSLVTNQLFYKEILVVSEDRKLPDVNRLEYFIDKDLGYGKGTNVPVTPGKELNDISFDVPVDKIELGDHILYVRARDANGKWSIVQNSKFRVEPPTGIFVTVGTIDPILCTGSPLNIPFTVNSPFSEGNTFTAQLSDMEGSFESPRTIGTLKATGSGTIEATVPYVRDGSNYRIRIVSDNPERTSVSNNLPLRINHIPSVFSIAGDTVSCLGEKAYSLNNYERGSGNYIWSLSGGGDLDPSENLADITWKKIGLHTVTVKYTGVCAGDDSVKVLDVRVIDQPLTGTFKNLLPKNEEIDLPMPVTFSWSPISNAESYDVYIWPEGKEKPEVPAIANVKGINHTVSNSNIIQYEQLYKWQVVAKRACYALNGPVQTFRTRKLPDLIVQSMTVPATAITETEMTVSWTIKNQGDGGTNDTPWNDHVYLSDQPTLSTATEKFNMGTVENFSALAAGQSYQSVPFKFKVPQGIQGNYYVVVTTNESNSFKETDNTNNQKVSAAVKVSLAPPPDLQVTALTVSPLSAFSEGEITINYTVTNKGPGPTTASNWTDLVLIGTSETVNMNTDLTLSSYGRNKALPADSSYTISQKVNLPQRIEGTYYVHVVTDRYSQVFEYNQEDNNSRASLPMTIIQKPTPNLQINDLSLSSASASSGQNITVSWTTSNQGSLEALPGWNEAVYISAEKNFDPDKTLLITSFWRTDTLQSLASSRVQHVVQVPATLPEGSYYFYIVTDANDRIYENPGEDDNVSPASEKVMIGNPDLKPVSLINPATALSEQSITMQWKVKNESGAAIYTNSWTDRIYLSVNETLEVNDVLLTSSKWDQFLVSGGEYTRNESVTLPANLSGKFFLILAVDESNTIFEKEENNNIVSAPITLSLAPWADLEVVTVPVPAADTLGTVINLQYVVKNSGSGNVTNKTWTDGIYLSATADVDEKALISLGSVVQNRRLASGQSYTQQTSFTLTGNLPAGNYFTVIKADMADNVFENGAENNNINRSVSSTALVALPETDLFVTSGQILSTTVTAGRPVSLKWTVKNNSKQLTAVPFWTDAVYLSNNPVLDASDVQLGSLTITSPLGGEASYTRNLSVNVPEEAGGKMFFIIHSDRFGQLNDKNRSNNVLAMTLDGGGNAVEVVTPPPADLVPLSFTAPNQGIASQPVTITFKVKNTGTGTTPSEYWTDQVFLSADDEVGNDISIVSTSRTIALAPGEEYSHTVQAFLPANQSGNFYLLFKTDSYNNVFERGKENNNVAAANIFISPQQPTDLIVKEVTVPAAEQYAGENVRIGWTVANAGTNKASGFLRDAVYISKDDSLDIADVLLGTLESNIDLSVQDTAKMNLQKQLTNLAAGEYFVIVKTDILDNLLEQNENNNQAVSAGKIKIAVRQLEINKLTSAKLGNNNQLYYQLVIPANLSGETLAITLKGDSLNKAVNRLFVQRDSVPTANKYEFVAAAAFQANQELIIPALKTGTYYIMANGSADAFSTQDITLLATIIPFGIKTVDAASGGNTGLATLKITGARFEAGMTFRLKKSSEYIQPYKVQFVNQTLVYATFNLLNKPLGLYDMEAVRPGGTVTVLPKAFTIKQGPGNIFAAGNNGSTGASSGFVCTISNVGFEDQLGTDIITPANARLSVVTSFIVSFQNNGSVDIPAPTKYLLSLNEDVPIAFTIDQLKENKNDLVLECKEADGPFGILRPGASGFFKIYTVSHNRTVPSIDLVITE</sequence>
<proteinExistence type="predicted"/>
<dbReference type="EMBL" id="VCEI01000028">
    <property type="protein sequence ID" value="TLU90303.1"/>
    <property type="molecule type" value="Genomic_DNA"/>
</dbReference>
<evidence type="ECO:0000259" key="1">
    <source>
        <dbReference type="Pfam" id="PF07705"/>
    </source>
</evidence>